<keyword evidence="3 7" id="KW-0238">DNA-binding</keyword>
<comment type="caution">
    <text evidence="7">The sequence shown here is derived from an EMBL/GenBank/DDBJ whole genome shotgun (WGS) entry which is preliminary data.</text>
</comment>
<dbReference type="InterPro" id="IPR051054">
    <property type="entry name" value="SorC_transcr_regulators"/>
</dbReference>
<dbReference type="InterPro" id="IPR037171">
    <property type="entry name" value="NagB/RpiA_transferase-like"/>
</dbReference>
<feature type="domain" description="Sugar-binding" evidence="6">
    <location>
        <begin position="81"/>
        <end position="333"/>
    </location>
</feature>
<dbReference type="Proteomes" id="UP000247371">
    <property type="component" value="Unassembled WGS sequence"/>
</dbReference>
<evidence type="ECO:0000313" key="7">
    <source>
        <dbReference type="EMBL" id="PYD69019.1"/>
    </source>
</evidence>
<dbReference type="GO" id="GO:0003677">
    <property type="term" value="F:DNA binding"/>
    <property type="evidence" value="ECO:0007669"/>
    <property type="project" value="UniProtKB-KW"/>
</dbReference>
<comment type="similarity">
    <text evidence="1">Belongs to the SorC transcriptional regulatory family.</text>
</comment>
<name>A0A2V4S1N5_9PROT</name>
<dbReference type="InterPro" id="IPR036388">
    <property type="entry name" value="WH-like_DNA-bd_sf"/>
</dbReference>
<accession>A0A2V4S1N5</accession>
<dbReference type="Pfam" id="PF04198">
    <property type="entry name" value="Sugar-bind"/>
    <property type="match status" value="1"/>
</dbReference>
<evidence type="ECO:0000259" key="6">
    <source>
        <dbReference type="Pfam" id="PF04198"/>
    </source>
</evidence>
<keyword evidence="2" id="KW-0805">Transcription regulation</keyword>
<reference evidence="7 8" key="1">
    <citation type="submission" date="2017-07" db="EMBL/GenBank/DDBJ databases">
        <title>A draft genome sequence of Komagataeibacter swingsii LMG 22125.</title>
        <authorList>
            <person name="Skraban J."/>
            <person name="Cleenwerck I."/>
            <person name="Vandamme P."/>
            <person name="Trcek J."/>
        </authorList>
    </citation>
    <scope>NUCLEOTIDE SEQUENCE [LARGE SCALE GENOMIC DNA]</scope>
    <source>
        <strain evidence="7 8">LMG 22125</strain>
    </source>
</reference>
<proteinExistence type="inferred from homology"/>
<evidence type="ECO:0000256" key="1">
    <source>
        <dbReference type="ARBA" id="ARBA00010466"/>
    </source>
</evidence>
<dbReference type="Gene3D" id="1.10.10.10">
    <property type="entry name" value="Winged helix-like DNA-binding domain superfamily/Winged helix DNA-binding domain"/>
    <property type="match status" value="1"/>
</dbReference>
<sequence>MRRRSGSRDAAQAASDAKPNGRTEVTLDQVTEIAALYYLEQVTQEELSRRFSMSRPTISKLLKRAREEGIVDIRVRARPAAAAALEQEFQRRFGIARLLTAVDQRDQDAQRDSVAAIVAMHLDSLLQDEMIIAVGMGRNIAAIASHIGVPVTRAITFVSAIGGSMRAGEHMSSDHICRRLAARFGGESETLYAPALVADAQMRRALMANDVVQHTLNRARRADIALIGIGDVNEDSNMVRMGWFSPAEIAASKLAGAIGDMMGYDFITIAGKVADVPMQGRVIGLSLDELRRIPNVIAIASESTKIVAILAALRTGTITTLATTEANARTILELDATA</sequence>
<gene>
    <name evidence="7" type="ORF">CFR76_12095</name>
</gene>
<dbReference type="Gene3D" id="3.40.50.1360">
    <property type="match status" value="1"/>
</dbReference>
<dbReference type="InterPro" id="IPR007324">
    <property type="entry name" value="Sugar-bd_dom_put"/>
</dbReference>
<dbReference type="GO" id="GO:0030246">
    <property type="term" value="F:carbohydrate binding"/>
    <property type="evidence" value="ECO:0007669"/>
    <property type="project" value="InterPro"/>
</dbReference>
<feature type="region of interest" description="Disordered" evidence="5">
    <location>
        <begin position="1"/>
        <end position="23"/>
    </location>
</feature>
<dbReference type="SUPFAM" id="SSF100950">
    <property type="entry name" value="NagB/RpiA/CoA transferase-like"/>
    <property type="match status" value="1"/>
</dbReference>
<dbReference type="PANTHER" id="PTHR34294:SF12">
    <property type="entry name" value="SUGAR-BINDING TRANSCRIPTIONAL REGULATOR"/>
    <property type="match status" value="1"/>
</dbReference>
<evidence type="ECO:0000313" key="8">
    <source>
        <dbReference type="Proteomes" id="UP000247371"/>
    </source>
</evidence>
<protein>
    <submittedName>
        <fullName evidence="7">DNA-binding protein</fullName>
    </submittedName>
</protein>
<keyword evidence="8" id="KW-1185">Reference proteome</keyword>
<dbReference type="AlphaFoldDB" id="A0A2V4S1N5"/>
<dbReference type="InterPro" id="IPR009057">
    <property type="entry name" value="Homeodomain-like_sf"/>
</dbReference>
<dbReference type="SUPFAM" id="SSF46689">
    <property type="entry name" value="Homeodomain-like"/>
    <property type="match status" value="1"/>
</dbReference>
<organism evidence="7 8">
    <name type="scientific">Komagataeibacter swingsii</name>
    <dbReference type="NCBI Taxonomy" id="215220"/>
    <lineage>
        <taxon>Bacteria</taxon>
        <taxon>Pseudomonadati</taxon>
        <taxon>Pseudomonadota</taxon>
        <taxon>Alphaproteobacteria</taxon>
        <taxon>Acetobacterales</taxon>
        <taxon>Acetobacteraceae</taxon>
        <taxon>Komagataeibacter</taxon>
    </lineage>
</organism>
<dbReference type="EMBL" id="NKUB01000016">
    <property type="protein sequence ID" value="PYD69019.1"/>
    <property type="molecule type" value="Genomic_DNA"/>
</dbReference>
<evidence type="ECO:0000256" key="3">
    <source>
        <dbReference type="ARBA" id="ARBA00023125"/>
    </source>
</evidence>
<keyword evidence="4" id="KW-0804">Transcription</keyword>
<evidence type="ECO:0000256" key="4">
    <source>
        <dbReference type="ARBA" id="ARBA00023163"/>
    </source>
</evidence>
<evidence type="ECO:0000256" key="5">
    <source>
        <dbReference type="SAM" id="MobiDB-lite"/>
    </source>
</evidence>
<evidence type="ECO:0000256" key="2">
    <source>
        <dbReference type="ARBA" id="ARBA00023015"/>
    </source>
</evidence>
<dbReference type="PANTHER" id="PTHR34294">
    <property type="entry name" value="TRANSCRIPTIONAL REGULATOR-RELATED"/>
    <property type="match status" value="1"/>
</dbReference>